<reference evidence="2 3" key="1">
    <citation type="submission" date="2020-03" db="EMBL/GenBank/DDBJ databases">
        <title>Genomic Encyclopedia of Type Strains, Phase III (KMG-III): the genomes of soil and plant-associated and newly described type strains.</title>
        <authorList>
            <person name="Whitman W."/>
        </authorList>
    </citation>
    <scope>NUCLEOTIDE SEQUENCE [LARGE SCALE GENOMIC DNA]</scope>
    <source>
        <strain evidence="2 3">CECT 8804</strain>
    </source>
</reference>
<evidence type="ECO:0000313" key="2">
    <source>
        <dbReference type="EMBL" id="NIJ08386.1"/>
    </source>
</evidence>
<accession>A0ABX0TS84</accession>
<comment type="caution">
    <text evidence="2">The sequence shown here is derived from an EMBL/GenBank/DDBJ whole genome shotgun (WGS) entry which is preliminary data.</text>
</comment>
<name>A0ABX0TS84_9SPHN</name>
<evidence type="ECO:0000256" key="1">
    <source>
        <dbReference type="SAM" id="Phobius"/>
    </source>
</evidence>
<protein>
    <recommendedName>
        <fullName evidence="4">Glycerophosphoryl diester phosphodiesterase membrane domain-containing protein</fullName>
    </recommendedName>
</protein>
<keyword evidence="1" id="KW-0812">Transmembrane</keyword>
<dbReference type="RefSeq" id="WP_167073218.1">
    <property type="nucleotide sequence ID" value="NZ_JAAOZC010000004.1"/>
</dbReference>
<feature type="transmembrane region" description="Helical" evidence="1">
    <location>
        <begin position="70"/>
        <end position="92"/>
    </location>
</feature>
<evidence type="ECO:0008006" key="4">
    <source>
        <dbReference type="Google" id="ProtNLM"/>
    </source>
</evidence>
<dbReference type="EMBL" id="JAAOZC010000004">
    <property type="protein sequence ID" value="NIJ08386.1"/>
    <property type="molecule type" value="Genomic_DNA"/>
</dbReference>
<feature type="transmembrane region" description="Helical" evidence="1">
    <location>
        <begin position="197"/>
        <end position="222"/>
    </location>
</feature>
<dbReference type="Proteomes" id="UP000727456">
    <property type="component" value="Unassembled WGS sequence"/>
</dbReference>
<sequence>MSAARKISIERALRSVQGFARSEWRLALPVALAFLGMPQLVVGLFLAGRFATMPQTMADLQHFSMDLPWWWTPILIVMLLVSAIGGLALIALALVPRISVREALVLAFRRFPLWLAAIAILLAAVFVALLLVMIVIGLAHGGEALAVAFTFLAMLAGMLFAALLLPVIIDRRLSPVALLREGAHLYRHGWGRISAGLLLYLCISWIVMMALQVSIGSVVLLVGRLAGAPDIGGMIAAVLASLISAIAWAGFALLVAGIYRQVAAP</sequence>
<proteinExistence type="predicted"/>
<evidence type="ECO:0000313" key="3">
    <source>
        <dbReference type="Proteomes" id="UP000727456"/>
    </source>
</evidence>
<keyword evidence="3" id="KW-1185">Reference proteome</keyword>
<keyword evidence="1" id="KW-1133">Transmembrane helix</keyword>
<feature type="transmembrane region" description="Helical" evidence="1">
    <location>
        <begin position="113"/>
        <end position="139"/>
    </location>
</feature>
<feature type="transmembrane region" description="Helical" evidence="1">
    <location>
        <begin position="234"/>
        <end position="259"/>
    </location>
</feature>
<feature type="transmembrane region" description="Helical" evidence="1">
    <location>
        <begin position="26"/>
        <end position="50"/>
    </location>
</feature>
<gene>
    <name evidence="2" type="ORF">FHS31_002003</name>
</gene>
<keyword evidence="1" id="KW-0472">Membrane</keyword>
<feature type="transmembrane region" description="Helical" evidence="1">
    <location>
        <begin position="145"/>
        <end position="169"/>
    </location>
</feature>
<organism evidence="2 3">
    <name type="scientific">Sphingomonas vulcanisoli</name>
    <dbReference type="NCBI Taxonomy" id="1658060"/>
    <lineage>
        <taxon>Bacteria</taxon>
        <taxon>Pseudomonadati</taxon>
        <taxon>Pseudomonadota</taxon>
        <taxon>Alphaproteobacteria</taxon>
        <taxon>Sphingomonadales</taxon>
        <taxon>Sphingomonadaceae</taxon>
        <taxon>Sphingomonas</taxon>
    </lineage>
</organism>